<dbReference type="Pfam" id="PF14402">
    <property type="entry name" value="7TM_transglut"/>
    <property type="match status" value="1"/>
</dbReference>
<dbReference type="EMBL" id="FNAQ01000003">
    <property type="protein sequence ID" value="SDE09343.1"/>
    <property type="molecule type" value="Genomic_DNA"/>
</dbReference>
<name>A0A1G7A3X9_9BACT</name>
<evidence type="ECO:0000259" key="2">
    <source>
        <dbReference type="Pfam" id="PF14400"/>
    </source>
</evidence>
<dbReference type="Proteomes" id="UP000243205">
    <property type="component" value="Unassembled WGS sequence"/>
</dbReference>
<feature type="transmembrane region" description="Helical" evidence="1">
    <location>
        <begin position="404"/>
        <end position="424"/>
    </location>
</feature>
<dbReference type="AlphaFoldDB" id="A0A1G7A3X9"/>
<feature type="transmembrane region" description="Helical" evidence="1">
    <location>
        <begin position="6"/>
        <end position="24"/>
    </location>
</feature>
<gene>
    <name evidence="4" type="ORF">SAMN05661003_103251</name>
</gene>
<dbReference type="Pfam" id="PF14400">
    <property type="entry name" value="Transglut_i_TM"/>
    <property type="match status" value="1"/>
</dbReference>
<keyword evidence="1" id="KW-0472">Membrane</keyword>
<dbReference type="OrthoDB" id="253840at2"/>
<dbReference type="STRING" id="57664.SAMN05661003_103251"/>
<reference evidence="5" key="1">
    <citation type="submission" date="2016-10" db="EMBL/GenBank/DDBJ databases">
        <authorList>
            <person name="Varghese N."/>
            <person name="Submissions S."/>
        </authorList>
    </citation>
    <scope>NUCLEOTIDE SEQUENCE [LARGE SCALE GENOMIC DNA]</scope>
    <source>
        <strain evidence="5">DSM 8987</strain>
    </source>
</reference>
<evidence type="ECO:0000259" key="3">
    <source>
        <dbReference type="Pfam" id="PF14402"/>
    </source>
</evidence>
<feature type="transmembrane region" description="Helical" evidence="1">
    <location>
        <begin position="375"/>
        <end position="398"/>
    </location>
</feature>
<dbReference type="InterPro" id="IPR025840">
    <property type="entry name" value="7TM_transglut"/>
</dbReference>
<evidence type="ECO:0000313" key="5">
    <source>
        <dbReference type="Proteomes" id="UP000243205"/>
    </source>
</evidence>
<feature type="transmembrane region" description="Helical" evidence="1">
    <location>
        <begin position="472"/>
        <end position="492"/>
    </location>
</feature>
<feature type="transmembrane region" description="Helical" evidence="1">
    <location>
        <begin position="445"/>
        <end position="466"/>
    </location>
</feature>
<proteinExistence type="predicted"/>
<keyword evidence="1" id="KW-1133">Transmembrane helix</keyword>
<keyword evidence="1 4" id="KW-0812">Transmembrane</keyword>
<dbReference type="InterPro" id="IPR025838">
    <property type="entry name" value="Transglut_i_TM"/>
</dbReference>
<keyword evidence="5" id="KW-1185">Reference proteome</keyword>
<feature type="domain" description="7 transmembrane helices usually fused to an inactive transglutaminase" evidence="3">
    <location>
        <begin position="257"/>
        <end position="500"/>
    </location>
</feature>
<feature type="transmembrane region" description="Helical" evidence="1">
    <location>
        <begin position="341"/>
        <end position="368"/>
    </location>
</feature>
<evidence type="ECO:0000256" key="1">
    <source>
        <dbReference type="SAM" id="Phobius"/>
    </source>
</evidence>
<sequence length="504" mass="55901">MNSRLFFYPMVLLLIVAGLLTAWLRHERMGIPFVPGVQTPIWLVEARVDFTAKGEPVTISLDLPDNPPGFSLSDEQTASPGYGFAVLERSSDRRGEWSIRTARGPQVLYYKVQAVPLATAPAAVGEEVPAPPEAALWSAAESLAAQQLLETAYQQSSDPVSMTRALIQQLLAPVPDQNATLLLGQTLLPQLLQKLLHTAGIPARIAMGLQLEDGRRNQQLTPVLEIYHQQRWLPFDLRTGAQGLPQDFLLWHQGSRSLLDVQGAYNSRVRFSMLRQSLSAVQLAHTTTEESKLAFFGVHKLPVEEQNMLKTLLVLPLGVLVMVFMRVLVGLKTAGTFMPVLIALSFYQTALLPGLTGFIAIVALGLLLRGYLSALNLLLVARISTIVIIVIFIVLFLSLTGYQLGYNTGMTVTFFPVIIVAWTIERMSILWEDEGPREVIIQGGGSLLVAVFGYLLMTWPLMAHLSFHFPEINLIIVALILLMGHYTGYRLLELRRFRSMLPRS</sequence>
<protein>
    <submittedName>
        <fullName evidence="4">Inactive transglutaminase fused to 7 transmembrane helices</fullName>
    </submittedName>
</protein>
<feature type="transmembrane region" description="Helical" evidence="1">
    <location>
        <begin position="309"/>
        <end position="329"/>
    </location>
</feature>
<evidence type="ECO:0000313" key="4">
    <source>
        <dbReference type="EMBL" id="SDE09343.1"/>
    </source>
</evidence>
<dbReference type="RefSeq" id="WP_092076922.1">
    <property type="nucleotide sequence ID" value="NZ_FNAQ01000003.1"/>
</dbReference>
<feature type="domain" description="Inactive transglutaminase fused to 7 transmembrane helices" evidence="2">
    <location>
        <begin position="25"/>
        <end position="185"/>
    </location>
</feature>
<accession>A0A1G7A3X9</accession>
<organism evidence="4 5">
    <name type="scientific">Desulfuromonas thiophila</name>
    <dbReference type="NCBI Taxonomy" id="57664"/>
    <lineage>
        <taxon>Bacteria</taxon>
        <taxon>Pseudomonadati</taxon>
        <taxon>Thermodesulfobacteriota</taxon>
        <taxon>Desulfuromonadia</taxon>
        <taxon>Desulfuromonadales</taxon>
        <taxon>Desulfuromonadaceae</taxon>
        <taxon>Desulfuromonas</taxon>
    </lineage>
</organism>